<feature type="transmembrane region" description="Helical" evidence="1">
    <location>
        <begin position="180"/>
        <end position="199"/>
    </location>
</feature>
<name>A0A095VQD4_9GAMM</name>
<keyword evidence="1" id="KW-0812">Transmembrane</keyword>
<dbReference type="InterPro" id="IPR052372">
    <property type="entry name" value="YpjD/HemX"/>
</dbReference>
<evidence type="ECO:0000259" key="2">
    <source>
        <dbReference type="Pfam" id="PF01578"/>
    </source>
</evidence>
<dbReference type="PANTHER" id="PTHR38034">
    <property type="entry name" value="INNER MEMBRANE PROTEIN YPJD"/>
    <property type="match status" value="1"/>
</dbReference>
<reference evidence="3 4" key="1">
    <citation type="journal article" date="2014" name="Genome Announc.">
        <title>Genome Sequence of Gammaproteobacterial Pseudohaliea rubra Type Strain DSM 19751, Isolated from Coastal Seawater of the Mediterranean Sea.</title>
        <authorList>
            <person name="Spring S."/>
            <person name="Fiebig A."/>
            <person name="Riedel T."/>
            <person name="Goker M."/>
            <person name="Klenk H.P."/>
        </authorList>
    </citation>
    <scope>NUCLEOTIDE SEQUENCE [LARGE SCALE GENOMIC DNA]</scope>
    <source>
        <strain evidence="3 4">DSM 19751</strain>
    </source>
</reference>
<dbReference type="EMBL" id="AUVB01000053">
    <property type="protein sequence ID" value="KGE03642.1"/>
    <property type="molecule type" value="Genomic_DNA"/>
</dbReference>
<keyword evidence="1" id="KW-0472">Membrane</keyword>
<feature type="transmembrane region" description="Helical" evidence="1">
    <location>
        <begin position="6"/>
        <end position="23"/>
    </location>
</feature>
<organism evidence="3 4">
    <name type="scientific">Pseudohaliea rubra DSM 19751</name>
    <dbReference type="NCBI Taxonomy" id="1265313"/>
    <lineage>
        <taxon>Bacteria</taxon>
        <taxon>Pseudomonadati</taxon>
        <taxon>Pseudomonadota</taxon>
        <taxon>Gammaproteobacteria</taxon>
        <taxon>Cellvibrionales</taxon>
        <taxon>Halieaceae</taxon>
        <taxon>Pseudohaliea</taxon>
    </lineage>
</organism>
<evidence type="ECO:0000313" key="4">
    <source>
        <dbReference type="Proteomes" id="UP000029640"/>
    </source>
</evidence>
<dbReference type="HOGENOM" id="CLU_049710_1_0_6"/>
<dbReference type="OrthoDB" id="9780793at2"/>
<dbReference type="eggNOG" id="COG4137">
    <property type="taxonomic scope" value="Bacteria"/>
</dbReference>
<sequence length="267" mass="28798">MPIAFIAVVAALLYLAAAGLQLTHMAQRRQRLSKPVMGMAVAALIGHALVTWDALNSGQGMAVGFYRALSLSFLAVNIACVAALLKRPLQNLLIGLFPLSALAMVVATLGPETAHARSSLSPGILLHIGSSILAYSILTLAAAQAALVAVQDRQLRQRNMHGIARSLPPLQLMESMLFELIWIGVIALTVAIGSGMIFMENMFAQHLVHKTVLSMVAWVVFSVLLWGRYQLGWRAQTAVRFTLAGFLFLILAFFGSKLVLELILGVE</sequence>
<accession>A0A095VQD4</accession>
<gene>
    <name evidence="3" type="ORF">HRUBRA_01733</name>
</gene>
<comment type="caution">
    <text evidence="3">The sequence shown here is derived from an EMBL/GenBank/DDBJ whole genome shotgun (WGS) entry which is preliminary data.</text>
</comment>
<evidence type="ECO:0000313" key="3">
    <source>
        <dbReference type="EMBL" id="KGE03642.1"/>
    </source>
</evidence>
<dbReference type="GO" id="GO:0017004">
    <property type="term" value="P:cytochrome complex assembly"/>
    <property type="evidence" value="ECO:0007669"/>
    <property type="project" value="InterPro"/>
</dbReference>
<dbReference type="GO" id="GO:0005886">
    <property type="term" value="C:plasma membrane"/>
    <property type="evidence" value="ECO:0007669"/>
    <property type="project" value="TreeGrafter"/>
</dbReference>
<dbReference type="AlphaFoldDB" id="A0A095VQD4"/>
<feature type="domain" description="Cytochrome c assembly protein" evidence="2">
    <location>
        <begin position="43"/>
        <end position="263"/>
    </location>
</feature>
<proteinExistence type="predicted"/>
<keyword evidence="1" id="KW-1133">Transmembrane helix</keyword>
<feature type="transmembrane region" description="Helical" evidence="1">
    <location>
        <begin position="35"/>
        <end position="52"/>
    </location>
</feature>
<dbReference type="PANTHER" id="PTHR38034:SF1">
    <property type="entry name" value="INNER MEMBRANE PROTEIN YPJD"/>
    <property type="match status" value="1"/>
</dbReference>
<dbReference type="GO" id="GO:0020037">
    <property type="term" value="F:heme binding"/>
    <property type="evidence" value="ECO:0007669"/>
    <property type="project" value="InterPro"/>
</dbReference>
<feature type="transmembrane region" description="Helical" evidence="1">
    <location>
        <begin position="241"/>
        <end position="264"/>
    </location>
</feature>
<feature type="transmembrane region" description="Helical" evidence="1">
    <location>
        <begin position="211"/>
        <end position="229"/>
    </location>
</feature>
<dbReference type="Pfam" id="PF01578">
    <property type="entry name" value="Cytochrom_C_asm"/>
    <property type="match status" value="1"/>
</dbReference>
<protein>
    <submittedName>
        <fullName evidence="3">CcsA-related protein</fullName>
    </submittedName>
</protein>
<dbReference type="InterPro" id="IPR002541">
    <property type="entry name" value="Cyt_c_assembly"/>
</dbReference>
<dbReference type="STRING" id="1265313.HRUBRA_01733"/>
<dbReference type="Proteomes" id="UP000029640">
    <property type="component" value="Unassembled WGS sequence"/>
</dbReference>
<evidence type="ECO:0000256" key="1">
    <source>
        <dbReference type="SAM" id="Phobius"/>
    </source>
</evidence>
<feature type="transmembrane region" description="Helical" evidence="1">
    <location>
        <begin position="64"/>
        <end position="85"/>
    </location>
</feature>
<keyword evidence="4" id="KW-1185">Reference proteome</keyword>
<feature type="transmembrane region" description="Helical" evidence="1">
    <location>
        <begin position="92"/>
        <end position="111"/>
    </location>
</feature>
<feature type="transmembrane region" description="Helical" evidence="1">
    <location>
        <begin position="123"/>
        <end position="150"/>
    </location>
</feature>